<dbReference type="Proteomes" id="UP000255248">
    <property type="component" value="Unassembled WGS sequence"/>
</dbReference>
<dbReference type="EMBL" id="UFXZ01000001">
    <property type="protein sequence ID" value="STC84448.1"/>
    <property type="molecule type" value="Genomic_DNA"/>
</dbReference>
<dbReference type="AlphaFoldDB" id="A0A376D8P7"/>
<sequence length="131" mass="13179">MDRNTAFNDGKLFPVPCEAGVKIDAGHLVCVNSAGYAIAGAKASGNLLIGVCDEAVDNTGGAQGARSVMVRRGLAVFLENNSGSAVTQAEVGKSCYLHDSVTVSKTDGGNAPVVGRVLTVSADSGVQVLIG</sequence>
<reference evidence="1 2" key="1">
    <citation type="submission" date="2018-06" db="EMBL/GenBank/DDBJ databases">
        <authorList>
            <consortium name="Pathogen Informatics"/>
            <person name="Doyle S."/>
        </authorList>
    </citation>
    <scope>NUCLEOTIDE SEQUENCE [LARGE SCALE GENOMIC DNA]</scope>
    <source>
        <strain evidence="1 2">NCTC12121</strain>
    </source>
</reference>
<accession>A0A376D8P7</accession>
<organism evidence="1 2">
    <name type="scientific">Edwardsiella hoshinae</name>
    <dbReference type="NCBI Taxonomy" id="93378"/>
    <lineage>
        <taxon>Bacteria</taxon>
        <taxon>Pseudomonadati</taxon>
        <taxon>Pseudomonadota</taxon>
        <taxon>Gammaproteobacteria</taxon>
        <taxon>Enterobacterales</taxon>
        <taxon>Hafniaceae</taxon>
        <taxon>Edwardsiella</taxon>
    </lineage>
</organism>
<evidence type="ECO:0000313" key="1">
    <source>
        <dbReference type="EMBL" id="STC84448.1"/>
    </source>
</evidence>
<proteinExistence type="predicted"/>
<protein>
    <submittedName>
        <fullName evidence="1">Uncharacterized protein</fullName>
    </submittedName>
</protein>
<dbReference type="OrthoDB" id="5465205at2"/>
<name>A0A376D8P7_9GAMM</name>
<gene>
    <name evidence="1" type="ORF">NCTC12121_00547</name>
</gene>
<evidence type="ECO:0000313" key="2">
    <source>
        <dbReference type="Proteomes" id="UP000255248"/>
    </source>
</evidence>